<evidence type="ECO:0000256" key="6">
    <source>
        <dbReference type="PROSITE-ProRule" id="PRU00076"/>
    </source>
</evidence>
<feature type="disulfide bond" evidence="6">
    <location>
        <begin position="269"/>
        <end position="278"/>
    </location>
</feature>
<feature type="repeat" description="TPR" evidence="7">
    <location>
        <begin position="885"/>
        <end position="918"/>
    </location>
</feature>
<dbReference type="Proteomes" id="UP000663872">
    <property type="component" value="Unassembled WGS sequence"/>
</dbReference>
<dbReference type="PROSITE" id="PS50005">
    <property type="entry name" value="TPR"/>
    <property type="match status" value="4"/>
</dbReference>
<feature type="disulfide bond" evidence="6">
    <location>
        <begin position="110"/>
        <end position="120"/>
    </location>
</feature>
<dbReference type="GO" id="GO:0005509">
    <property type="term" value="F:calcium ion binding"/>
    <property type="evidence" value="ECO:0007669"/>
    <property type="project" value="InterPro"/>
</dbReference>
<evidence type="ECO:0000256" key="4">
    <source>
        <dbReference type="ARBA" id="ARBA00023157"/>
    </source>
</evidence>
<protein>
    <submittedName>
        <fullName evidence="11">Uncharacterized protein</fullName>
    </submittedName>
</protein>
<feature type="chain" id="PRO_5032921421" evidence="8">
    <location>
        <begin position="26"/>
        <end position="1110"/>
    </location>
</feature>
<dbReference type="PROSITE" id="PS50293">
    <property type="entry name" value="TPR_REGION"/>
    <property type="match status" value="1"/>
</dbReference>
<dbReference type="GO" id="GO:0032991">
    <property type="term" value="C:protein-containing complex"/>
    <property type="evidence" value="ECO:0007669"/>
    <property type="project" value="TreeGrafter"/>
</dbReference>
<feature type="domain" description="EGF-like" evidence="9">
    <location>
        <begin position="289"/>
        <end position="321"/>
    </location>
</feature>
<dbReference type="PANTHER" id="PTHR24049">
    <property type="entry name" value="CRUMBS FAMILY MEMBER"/>
    <property type="match status" value="1"/>
</dbReference>
<dbReference type="SMART" id="SM00028">
    <property type="entry name" value="TPR"/>
    <property type="match status" value="6"/>
</dbReference>
<dbReference type="InterPro" id="IPR011990">
    <property type="entry name" value="TPR-like_helical_dom_sf"/>
</dbReference>
<dbReference type="Gene3D" id="2.10.25.10">
    <property type="entry name" value="Laminin"/>
    <property type="match status" value="5"/>
</dbReference>
<dbReference type="PROSITE" id="PS01186">
    <property type="entry name" value="EGF_2"/>
    <property type="match status" value="2"/>
</dbReference>
<feature type="signal peptide" evidence="8">
    <location>
        <begin position="1"/>
        <end position="25"/>
    </location>
</feature>
<feature type="domain" description="EGF-like" evidence="9">
    <location>
        <begin position="325"/>
        <end position="365"/>
    </location>
</feature>
<evidence type="ECO:0000256" key="1">
    <source>
        <dbReference type="ARBA" id="ARBA00022536"/>
    </source>
</evidence>
<dbReference type="Pfam" id="PF13424">
    <property type="entry name" value="TPR_12"/>
    <property type="match status" value="2"/>
</dbReference>
<dbReference type="PROSITE" id="PS50940">
    <property type="entry name" value="CHIT_BIND_II"/>
    <property type="match status" value="1"/>
</dbReference>
<dbReference type="SUPFAM" id="SSF56399">
    <property type="entry name" value="ADP-ribosylation"/>
    <property type="match status" value="1"/>
</dbReference>
<comment type="caution">
    <text evidence="6">Lacks conserved residue(s) required for the propagation of feature annotation.</text>
</comment>
<feature type="disulfide bond" evidence="6">
    <location>
        <begin position="355"/>
        <end position="364"/>
    </location>
</feature>
<dbReference type="Gene3D" id="1.25.40.10">
    <property type="entry name" value="Tetratricopeptide repeat domain"/>
    <property type="match status" value="2"/>
</dbReference>
<dbReference type="GO" id="GO:0045197">
    <property type="term" value="P:establishment or maintenance of epithelial cell apical/basal polarity"/>
    <property type="evidence" value="ECO:0007669"/>
    <property type="project" value="TreeGrafter"/>
</dbReference>
<dbReference type="Pfam" id="PF13174">
    <property type="entry name" value="TPR_6"/>
    <property type="match status" value="1"/>
</dbReference>
<name>A0A817ZA63_9BILA</name>
<dbReference type="FunFam" id="2.10.25.10:FF:000321">
    <property type="entry name" value="Protein delta homolog 1"/>
    <property type="match status" value="1"/>
</dbReference>
<dbReference type="CDD" id="cd00054">
    <property type="entry name" value="EGF_CA"/>
    <property type="match status" value="4"/>
</dbReference>
<evidence type="ECO:0000256" key="8">
    <source>
        <dbReference type="SAM" id="SignalP"/>
    </source>
</evidence>
<dbReference type="GO" id="GO:0008061">
    <property type="term" value="F:chitin binding"/>
    <property type="evidence" value="ECO:0007669"/>
    <property type="project" value="InterPro"/>
</dbReference>
<evidence type="ECO:0000256" key="3">
    <source>
        <dbReference type="ARBA" id="ARBA00022737"/>
    </source>
</evidence>
<dbReference type="PROSITE" id="PS00022">
    <property type="entry name" value="EGF_1"/>
    <property type="match status" value="5"/>
</dbReference>
<dbReference type="InterPro" id="IPR001881">
    <property type="entry name" value="EGF-like_Ca-bd_dom"/>
</dbReference>
<dbReference type="SUPFAM" id="SSF48452">
    <property type="entry name" value="TPR-like"/>
    <property type="match status" value="1"/>
</dbReference>
<dbReference type="EMBL" id="CAJNYT010001023">
    <property type="protein sequence ID" value="CAF3390473.1"/>
    <property type="molecule type" value="Genomic_DNA"/>
</dbReference>
<evidence type="ECO:0000256" key="5">
    <source>
        <dbReference type="ARBA" id="ARBA00023180"/>
    </source>
</evidence>
<feature type="domain" description="EGF-like" evidence="9">
    <location>
        <begin position="243"/>
        <end position="279"/>
    </location>
</feature>
<reference evidence="11" key="1">
    <citation type="submission" date="2021-02" db="EMBL/GenBank/DDBJ databases">
        <authorList>
            <person name="Nowell W R."/>
        </authorList>
    </citation>
    <scope>NUCLEOTIDE SEQUENCE</scope>
</reference>
<feature type="domain" description="EGF-like" evidence="9">
    <location>
        <begin position="202"/>
        <end position="241"/>
    </location>
</feature>
<gene>
    <name evidence="11" type="ORF">GRG538_LOCUS9066</name>
</gene>
<dbReference type="Gene3D" id="3.90.176.10">
    <property type="entry name" value="Toxin ADP-ribosyltransferase, Chain A, domain 1"/>
    <property type="match status" value="1"/>
</dbReference>
<feature type="disulfide bond" evidence="6">
    <location>
        <begin position="231"/>
        <end position="240"/>
    </location>
</feature>
<evidence type="ECO:0000313" key="12">
    <source>
        <dbReference type="Proteomes" id="UP000663872"/>
    </source>
</evidence>
<feature type="domain" description="EGF-like" evidence="9">
    <location>
        <begin position="106"/>
        <end position="141"/>
    </location>
</feature>
<accession>A0A817ZA63</accession>
<feature type="repeat" description="TPR" evidence="7">
    <location>
        <begin position="969"/>
        <end position="1002"/>
    </location>
</feature>
<keyword evidence="4 6" id="KW-1015">Disulfide bond</keyword>
<dbReference type="InterPro" id="IPR019734">
    <property type="entry name" value="TPR_rpt"/>
</dbReference>
<evidence type="ECO:0000313" key="11">
    <source>
        <dbReference type="EMBL" id="CAF3390473.1"/>
    </source>
</evidence>
<sequence length="1110" mass="124475">MGLVAGHKKMIVIFLILTFEHLVYSDGSCNGINCGSGSCITTANPSLPYYCKCSNGFNTILPCPPENPCSRNPCGQGTCETVPNLLYGYLCRCAGDIISLTNCNVTFNNCASNPCAHGLCVEGLTSFTCNCLPMWTGKTCDEHIELSCSTNLCGAGKCFDISDPSFPYVCLCPNGNFGISCSDEKKHPSTLTGRILANAAHLSDICNPLNPEGCMNGGKCLPTMEGYHCLCTASFTGRFCEIGIDPCTSNPCTHGGVCFDLSSSYICACPDGSFRSQCLPIEDSTVFAHKLYCPCQNGGDCTMMSSQPCTCPNGFTGRFCETALPMDGCGQIQCVNGGVCYENLPGLSISAYCLCKNGYTGKFCEIEYFQCQGNGRFLDQYNCANGKYFECIHYDNDGSSPYGVLLSRNCPATLRFNVFIDQCDYSTNVQFRLLAIGLNRIVILSMETIVASRSEKLNLRRVLEDGVIVYLSSPCRDLDGFNSNLVLKLKSIVSNVEVFIDPDSCADFIMNVQYEKIFWIVSDADGQIVIPFLHELSQIYSIYVLSDNNGQDWIGSYRKIKASFQDTEALCTRIRKDVKQVERQVTAISILGDFTTMDLNQLEPSFMYSHLLKEIILDMNYTDEAKDEFAEYCRVMYYDNSWTLNMIELFGKEYLLHSPVWWYTRDIFLYRLLNRALRTQDIDMIWKIGFYIKDLHKQLLDLYIKGIQISHTVYRGQSMLIDEFQNLKKNAGGLLAFNCFLSTTTDRLLAMGFAIGAVSDPTLAAIIFEIDINDNKEVLSPFALLNGLSFFESENEILFSMHSIFRIGEIAQLDNGVWNVKLILTHDDDADLRRLMTVMRRDVEGSTGLYRLGLLMAKMGEWDKAKDVYELLAEKTSDDENSMLASLHHQLGVIYYQKADLQNALIHYQKSLNISLKYLSSDALRLAPTYTNIGITFCKQGDLDRGIGYYQQALNIETKAADPNQEQIAILYNNIGSALQDQGQIREALNNYEQALQINMTILPENHPSLAIRYNNIGMSYYDLKDYAKALFNFKKCLNIEERSLPPYHPSLIRTNINLASTYENLHQYDEALKHAERTVAIARHCSHAKLGSYENYLEECKERINSNSE</sequence>
<feature type="repeat" description="TPR" evidence="7">
    <location>
        <begin position="1011"/>
        <end position="1044"/>
    </location>
</feature>
<keyword evidence="7" id="KW-0802">TPR repeat</keyword>
<evidence type="ECO:0000256" key="2">
    <source>
        <dbReference type="ARBA" id="ARBA00022729"/>
    </source>
</evidence>
<evidence type="ECO:0000256" key="7">
    <source>
        <dbReference type="PROSITE-ProRule" id="PRU00339"/>
    </source>
</evidence>
<dbReference type="GO" id="GO:0005886">
    <property type="term" value="C:plasma membrane"/>
    <property type="evidence" value="ECO:0007669"/>
    <property type="project" value="TreeGrafter"/>
</dbReference>
<dbReference type="InterPro" id="IPR002557">
    <property type="entry name" value="Chitin-bd_dom"/>
</dbReference>
<dbReference type="InterPro" id="IPR000742">
    <property type="entry name" value="EGF"/>
</dbReference>
<feature type="disulfide bond" evidence="6">
    <location>
        <begin position="311"/>
        <end position="320"/>
    </location>
</feature>
<dbReference type="SMART" id="SM00179">
    <property type="entry name" value="EGF_CA"/>
    <property type="match status" value="3"/>
</dbReference>
<feature type="repeat" description="TPR" evidence="7">
    <location>
        <begin position="927"/>
        <end position="960"/>
    </location>
</feature>
<dbReference type="PROSITE" id="PS00010">
    <property type="entry name" value="ASX_HYDROXYL"/>
    <property type="match status" value="1"/>
</dbReference>
<dbReference type="GO" id="GO:0005576">
    <property type="term" value="C:extracellular region"/>
    <property type="evidence" value="ECO:0007669"/>
    <property type="project" value="InterPro"/>
</dbReference>
<dbReference type="InterPro" id="IPR051022">
    <property type="entry name" value="Notch_Cell-Fate_Det"/>
</dbReference>
<dbReference type="PANTHER" id="PTHR24049:SF22">
    <property type="entry name" value="DROSOPHILA CRUMBS HOMOLOG"/>
    <property type="match status" value="1"/>
</dbReference>
<evidence type="ECO:0000259" key="10">
    <source>
        <dbReference type="PROSITE" id="PS50940"/>
    </source>
</evidence>
<feature type="disulfide bond" evidence="6">
    <location>
        <begin position="131"/>
        <end position="140"/>
    </location>
</feature>
<proteinExistence type="predicted"/>
<keyword evidence="3" id="KW-0677">Repeat</keyword>
<keyword evidence="1 6" id="KW-0245">EGF-like domain</keyword>
<organism evidence="11 12">
    <name type="scientific">Rotaria socialis</name>
    <dbReference type="NCBI Taxonomy" id="392032"/>
    <lineage>
        <taxon>Eukaryota</taxon>
        <taxon>Metazoa</taxon>
        <taxon>Spiralia</taxon>
        <taxon>Gnathifera</taxon>
        <taxon>Rotifera</taxon>
        <taxon>Eurotatoria</taxon>
        <taxon>Bdelloidea</taxon>
        <taxon>Philodinida</taxon>
        <taxon>Philodinidae</taxon>
        <taxon>Rotaria</taxon>
    </lineage>
</organism>
<evidence type="ECO:0000259" key="9">
    <source>
        <dbReference type="PROSITE" id="PS50026"/>
    </source>
</evidence>
<dbReference type="Pfam" id="PF13181">
    <property type="entry name" value="TPR_8"/>
    <property type="match status" value="1"/>
</dbReference>
<keyword evidence="5" id="KW-0325">Glycoprotein</keyword>
<dbReference type="PROSITE" id="PS51996">
    <property type="entry name" value="TR_MART"/>
    <property type="match status" value="1"/>
</dbReference>
<dbReference type="InterPro" id="IPR000152">
    <property type="entry name" value="EGF-type_Asp/Asn_hydroxyl_site"/>
</dbReference>
<dbReference type="AlphaFoldDB" id="A0A817ZA63"/>
<dbReference type="Pfam" id="PF00008">
    <property type="entry name" value="EGF"/>
    <property type="match status" value="2"/>
</dbReference>
<keyword evidence="2 8" id="KW-0732">Signal</keyword>
<dbReference type="GO" id="GO:0007157">
    <property type="term" value="P:heterophilic cell-cell adhesion via plasma membrane cell adhesion molecules"/>
    <property type="evidence" value="ECO:0007669"/>
    <property type="project" value="TreeGrafter"/>
</dbReference>
<comment type="caution">
    <text evidence="11">The sequence shown here is derived from an EMBL/GenBank/DDBJ whole genome shotgun (WGS) entry which is preliminary data.</text>
</comment>
<dbReference type="SUPFAM" id="SSF57196">
    <property type="entry name" value="EGF/Laminin"/>
    <property type="match status" value="5"/>
</dbReference>
<dbReference type="SMART" id="SM00181">
    <property type="entry name" value="EGF"/>
    <property type="match status" value="8"/>
</dbReference>
<feature type="domain" description="Chitin-binding type-2" evidence="10">
    <location>
        <begin position="368"/>
        <end position="433"/>
    </location>
</feature>
<dbReference type="PROSITE" id="PS50026">
    <property type="entry name" value="EGF_3"/>
    <property type="match status" value="5"/>
</dbReference>